<feature type="domain" description="Terminase large subunit GpA endonuclease" evidence="2">
    <location>
        <begin position="277"/>
        <end position="554"/>
    </location>
</feature>
<dbReference type="GO" id="GO:0016887">
    <property type="term" value="F:ATP hydrolysis activity"/>
    <property type="evidence" value="ECO:0007669"/>
    <property type="project" value="InterPro"/>
</dbReference>
<dbReference type="Pfam" id="PF20454">
    <property type="entry name" value="GpA_nuclease"/>
    <property type="match status" value="1"/>
</dbReference>
<dbReference type="InterPro" id="IPR027417">
    <property type="entry name" value="P-loop_NTPase"/>
</dbReference>
<dbReference type="KEGG" id="vai:BU251_09275"/>
<dbReference type="GO" id="GO:0005524">
    <property type="term" value="F:ATP binding"/>
    <property type="evidence" value="ECO:0007669"/>
    <property type="project" value="InterPro"/>
</dbReference>
<dbReference type="GO" id="GO:0004519">
    <property type="term" value="F:endonuclease activity"/>
    <property type="evidence" value="ECO:0007669"/>
    <property type="project" value="InterPro"/>
</dbReference>
<dbReference type="OrthoDB" id="5181253at2"/>
<dbReference type="Pfam" id="PF05876">
    <property type="entry name" value="GpA_ATPase"/>
    <property type="match status" value="1"/>
</dbReference>
<proteinExistence type="inferred from homology"/>
<feature type="domain" description="Phage terminase large subunit GpA ATPase" evidence="1">
    <location>
        <begin position="18"/>
        <end position="266"/>
    </location>
</feature>
<dbReference type="AlphaFoldDB" id="A0A410P7C6"/>
<dbReference type="EMBL" id="CP019384">
    <property type="protein sequence ID" value="QAT17901.1"/>
    <property type="molecule type" value="Genomic_DNA"/>
</dbReference>
<evidence type="ECO:0000313" key="4">
    <source>
        <dbReference type="Proteomes" id="UP000287243"/>
    </source>
</evidence>
<reference evidence="3 4" key="1">
    <citation type="submission" date="2017-01" db="EMBL/GenBank/DDBJ databases">
        <title>First insights into the biology of 'candidatus Vampirococcus archaeovorus'.</title>
        <authorList>
            <person name="Kizina J."/>
            <person name="Jordan S."/>
            <person name="Stueber K."/>
            <person name="Reinhardt R."/>
            <person name="Harder J."/>
        </authorList>
    </citation>
    <scope>NUCLEOTIDE SEQUENCE [LARGE SCALE GENOMIC DNA]</scope>
    <source>
        <strain evidence="3 4">LiM</strain>
    </source>
</reference>
<evidence type="ECO:0000313" key="3">
    <source>
        <dbReference type="EMBL" id="QAT17901.1"/>
    </source>
</evidence>
<dbReference type="PANTHER" id="PTHR34413:SF2">
    <property type="entry name" value="PROPHAGE TAIL FIBER ASSEMBLY PROTEIN HOMOLOG TFAE-RELATED"/>
    <property type="match status" value="1"/>
</dbReference>
<evidence type="ECO:0000259" key="2">
    <source>
        <dbReference type="Pfam" id="PF20454"/>
    </source>
</evidence>
<dbReference type="Proteomes" id="UP000287243">
    <property type="component" value="Chromosome"/>
</dbReference>
<protein>
    <submittedName>
        <fullName evidence="3">Phage terminase, large subunit</fullName>
    </submittedName>
</protein>
<keyword evidence="4" id="KW-1185">Reference proteome</keyword>
<dbReference type="InterPro" id="IPR008866">
    <property type="entry name" value="Phage_lambda_GpA-like"/>
</dbReference>
<dbReference type="Gene3D" id="3.40.50.300">
    <property type="entry name" value="P-loop containing nucleotide triphosphate hydrolases"/>
    <property type="match status" value="1"/>
</dbReference>
<name>A0A410P7C6_VELA1</name>
<gene>
    <name evidence="3" type="ORF">BU251_09275</name>
</gene>
<organism evidence="3 4">
    <name type="scientific">Velamenicoccus archaeovorus</name>
    <dbReference type="NCBI Taxonomy" id="1930593"/>
    <lineage>
        <taxon>Bacteria</taxon>
        <taxon>Pseudomonadati</taxon>
        <taxon>Candidatus Omnitrophota</taxon>
        <taxon>Candidatus Velamenicoccus</taxon>
    </lineage>
</organism>
<accession>A0A410P7C6</accession>
<dbReference type="InterPro" id="IPR051220">
    <property type="entry name" value="TFA_Chaperone"/>
</dbReference>
<dbReference type="HAMAP" id="MF_04144">
    <property type="entry name" value="TERL_LAMBDA"/>
    <property type="match status" value="1"/>
</dbReference>
<dbReference type="PANTHER" id="PTHR34413">
    <property type="entry name" value="PROPHAGE TAIL FIBER ASSEMBLY PROTEIN HOMOLOG TFAE-RELATED-RELATED"/>
    <property type="match status" value="1"/>
</dbReference>
<dbReference type="InterPro" id="IPR046454">
    <property type="entry name" value="GpA_endonuclease"/>
</dbReference>
<evidence type="ECO:0000259" key="1">
    <source>
        <dbReference type="Pfam" id="PF05876"/>
    </source>
</evidence>
<sequence>MTVSEWADTFRRLDVKTSAEPGQWSTTRTPYLKGIMDAFTDPFVDEITVMAASQVGKTEAMYNMLGYVIDQDPGPTLMVSPRADDAKSVSYNRIRPMIEVSPVLSKYLPENLDDITKLEYHFDRMILYFAGSNSPADLASRPIRYLFLDEVDKYPKFSGREADPIKLASERQKTFWNKKTIKVSTPTTREGYIFREYEKSDQRRFYVPCPHCGKLQVLLFGQIKWPREESSPERIKNERFAWYECFYCGKKIEDLQKQKIMQSGEWIPEKKEKNRNRGFWVSSLYSPWLTWSDIAAEFLKSKDYIELLMNFVNSWLAEVWEEKIEETTVDKVRNLARDYDEGIVPDEVLVLTAGVDVQKDHFYFVIRGWGYYEESWLIRAGRAEYWDDLVEALFKTEYKRLTSNETLNIYMSCVDSGFRTDEVYRFCRSWSDKTKAIKGVEEISGGRFYRANKIDINSRTGAVIPGGLVLWHLNVTQYKDKINRLVTSRDPVKWHIFKNPGEEYLAQFTSEHKILIRNRTTGRAKEVWQKKKEASANHFLDAEVYALAAADIIRALNIRKDGAVRVYQPKAKGEEHSRQEWIRKREGSWL</sequence>
<dbReference type="InterPro" id="IPR046453">
    <property type="entry name" value="GpA_ATPase"/>
</dbReference>